<keyword evidence="4" id="KW-1185">Reference proteome</keyword>
<organism evidence="3 4">
    <name type="scientific">Microbulbifer aggregans</name>
    <dbReference type="NCBI Taxonomy" id="1769779"/>
    <lineage>
        <taxon>Bacteria</taxon>
        <taxon>Pseudomonadati</taxon>
        <taxon>Pseudomonadota</taxon>
        <taxon>Gammaproteobacteria</taxon>
        <taxon>Cellvibrionales</taxon>
        <taxon>Microbulbiferaceae</taxon>
        <taxon>Microbulbifer</taxon>
    </lineage>
</organism>
<reference evidence="4" key="1">
    <citation type="submission" date="2016-01" db="EMBL/GenBank/DDBJ databases">
        <title>Complete genome sequence of Microbulbifer sp. CCB-MM1, a halophile isolated from Matang Mangrove Forest, Perak.</title>
        <authorList>
            <person name="Moh T.H."/>
            <person name="Dinesh B."/>
            <person name="Lau N.-S."/>
            <person name="Go F."/>
            <person name="Alexander Chong S.-C."/>
        </authorList>
    </citation>
    <scope>NUCLEOTIDE SEQUENCE [LARGE SCALE GENOMIC DNA]</scope>
    <source>
        <strain evidence="4">CCB-MM1</strain>
    </source>
</reference>
<accession>A0A1C9W8F5</accession>
<name>A0A1C9W8F5_9GAMM</name>
<keyword evidence="1" id="KW-0472">Membrane</keyword>
<protein>
    <recommendedName>
        <fullName evidence="2">DUF6249 domain-containing protein</fullName>
    </recommendedName>
</protein>
<evidence type="ECO:0000259" key="2">
    <source>
        <dbReference type="Pfam" id="PF19762"/>
    </source>
</evidence>
<feature type="transmembrane region" description="Helical" evidence="1">
    <location>
        <begin position="100"/>
        <end position="117"/>
    </location>
</feature>
<sequence length="127" mass="13913">MNEGTLALLIPFAFFLLVGLLVWMALHFRQKANLEVQQTIRLALEKDNQMAASVVEQMRIYGAHPKRDVRTGIIWVAIALGLALMGFFTPDPSGHALKGMLAVASVPVMIGIAYLLMSRIPGDRPAV</sequence>
<dbReference type="KEGG" id="micc:AUP74_01975"/>
<keyword evidence="1" id="KW-0812">Transmembrane</keyword>
<dbReference type="EMBL" id="CP014143">
    <property type="protein sequence ID" value="AOS97405.1"/>
    <property type="molecule type" value="Genomic_DNA"/>
</dbReference>
<dbReference type="Proteomes" id="UP000095672">
    <property type="component" value="Chromosome"/>
</dbReference>
<feature type="transmembrane region" description="Helical" evidence="1">
    <location>
        <begin position="69"/>
        <end position="88"/>
    </location>
</feature>
<dbReference type="AlphaFoldDB" id="A0A1C9W8F5"/>
<proteinExistence type="predicted"/>
<dbReference type="OrthoDB" id="5737184at2"/>
<evidence type="ECO:0000256" key="1">
    <source>
        <dbReference type="SAM" id="Phobius"/>
    </source>
</evidence>
<feature type="transmembrane region" description="Helical" evidence="1">
    <location>
        <begin position="6"/>
        <end position="26"/>
    </location>
</feature>
<dbReference type="InterPro" id="IPR046216">
    <property type="entry name" value="DUF6249"/>
</dbReference>
<evidence type="ECO:0000313" key="3">
    <source>
        <dbReference type="EMBL" id="AOS97405.1"/>
    </source>
</evidence>
<feature type="domain" description="DUF6249" evidence="2">
    <location>
        <begin position="12"/>
        <end position="120"/>
    </location>
</feature>
<dbReference type="Pfam" id="PF19762">
    <property type="entry name" value="DUF6249"/>
    <property type="match status" value="1"/>
</dbReference>
<evidence type="ECO:0000313" key="4">
    <source>
        <dbReference type="Proteomes" id="UP000095672"/>
    </source>
</evidence>
<dbReference type="RefSeq" id="WP_069947416.1">
    <property type="nucleotide sequence ID" value="NZ_CP014143.1"/>
</dbReference>
<gene>
    <name evidence="3" type="ORF">AUP74_01975</name>
</gene>
<keyword evidence="1" id="KW-1133">Transmembrane helix</keyword>